<dbReference type="Pfam" id="PF02634">
    <property type="entry name" value="FdhD-NarQ"/>
    <property type="match status" value="1"/>
</dbReference>
<dbReference type="Gene3D" id="3.40.140.10">
    <property type="entry name" value="Cytidine Deaminase, domain 2"/>
    <property type="match status" value="1"/>
</dbReference>
<dbReference type="PIRSF" id="PIRSF015626">
    <property type="entry name" value="FdhD"/>
    <property type="match status" value="1"/>
</dbReference>
<protein>
    <recommendedName>
        <fullName evidence="3">Sulfur carrier protein FdhD</fullName>
    </recommendedName>
</protein>
<evidence type="ECO:0000256" key="2">
    <source>
        <dbReference type="ARBA" id="ARBA00023150"/>
    </source>
</evidence>
<keyword evidence="2 3" id="KW-0501">Molybdenum cofactor biosynthesis</keyword>
<comment type="function">
    <text evidence="3">Required for formate dehydrogenase (FDH) activity. Acts as a sulfur carrier protein that transfers sulfur from IscS to the molybdenum cofactor prior to its insertion into FDH.</text>
</comment>
<dbReference type="Proteomes" id="UP001597414">
    <property type="component" value="Unassembled WGS sequence"/>
</dbReference>
<comment type="subcellular location">
    <subcellularLocation>
        <location evidence="3">Cytoplasm</location>
    </subcellularLocation>
</comment>
<evidence type="ECO:0000256" key="1">
    <source>
        <dbReference type="ARBA" id="ARBA00022490"/>
    </source>
</evidence>
<dbReference type="InterPro" id="IPR003786">
    <property type="entry name" value="FdhD"/>
</dbReference>
<organism evidence="4 5">
    <name type="scientific">Shivajiella indica</name>
    <dbReference type="NCBI Taxonomy" id="872115"/>
    <lineage>
        <taxon>Bacteria</taxon>
        <taxon>Pseudomonadati</taxon>
        <taxon>Bacteroidota</taxon>
        <taxon>Cytophagia</taxon>
        <taxon>Cytophagales</taxon>
        <taxon>Cyclobacteriaceae</taxon>
        <taxon>Shivajiella</taxon>
    </lineage>
</organism>
<dbReference type="PANTHER" id="PTHR30592">
    <property type="entry name" value="FORMATE DEHYDROGENASE"/>
    <property type="match status" value="1"/>
</dbReference>
<keyword evidence="5" id="KW-1185">Reference proteome</keyword>
<dbReference type="HAMAP" id="MF_00187">
    <property type="entry name" value="FdhD"/>
    <property type="match status" value="1"/>
</dbReference>
<evidence type="ECO:0000313" key="4">
    <source>
        <dbReference type="EMBL" id="MFD2200171.1"/>
    </source>
</evidence>
<dbReference type="NCBIfam" id="TIGR00129">
    <property type="entry name" value="fdhD_narQ"/>
    <property type="match status" value="1"/>
</dbReference>
<evidence type="ECO:0000256" key="3">
    <source>
        <dbReference type="HAMAP-Rule" id="MF_00187"/>
    </source>
</evidence>
<dbReference type="PANTHER" id="PTHR30592:SF1">
    <property type="entry name" value="SULFUR CARRIER PROTEIN FDHD"/>
    <property type="match status" value="1"/>
</dbReference>
<keyword evidence="1 3" id="KW-0963">Cytoplasm</keyword>
<sequence length="285" mass="30951">MSVQKYHGIFYQDNSFSQVEDTLAVEVPLSISINRIPFTVTMQTPGNEKNLVRGLLFTENVIRDISCKPELEIIEKNTSGCITSVNVCVSPELVLTDFSGKRNVISSSSCGLCGKTTLEDLDCGKVQNQDLLNVDFVNEMFLKLNQHQKDFKQSGGTHAAGAFGIDGVLLSVQEDIGRHNAVDKVIGELLNIGLLENAKCLTVSGRISYEIVNKARSAGIPFLASVSAPSTLAVDMAIEAGITLMAFCRDQKLTIYSNPHQLVIPNPNELVASGRVKESSLCQKT</sequence>
<dbReference type="InterPro" id="IPR016193">
    <property type="entry name" value="Cytidine_deaminase-like"/>
</dbReference>
<name>A0ABW5B452_9BACT</name>
<dbReference type="SUPFAM" id="SSF53927">
    <property type="entry name" value="Cytidine deaminase-like"/>
    <property type="match status" value="1"/>
</dbReference>
<proteinExistence type="inferred from homology"/>
<dbReference type="Gene3D" id="3.10.20.10">
    <property type="match status" value="1"/>
</dbReference>
<feature type="binding site" evidence="3">
    <location>
        <begin position="247"/>
        <end position="252"/>
    </location>
    <ligand>
        <name>Mo-bis(molybdopterin guanine dinucleotide)</name>
        <dbReference type="ChEBI" id="CHEBI:60539"/>
    </ligand>
</feature>
<comment type="similarity">
    <text evidence="3">Belongs to the FdhD family.</text>
</comment>
<dbReference type="RefSeq" id="WP_380799756.1">
    <property type="nucleotide sequence ID" value="NZ_JBHUIV010000003.1"/>
</dbReference>
<accession>A0ABW5B452</accession>
<dbReference type="EMBL" id="JBHUIV010000003">
    <property type="protein sequence ID" value="MFD2200171.1"/>
    <property type="molecule type" value="Genomic_DNA"/>
</dbReference>
<evidence type="ECO:0000313" key="5">
    <source>
        <dbReference type="Proteomes" id="UP001597414"/>
    </source>
</evidence>
<gene>
    <name evidence="3 4" type="primary">fdhD</name>
    <name evidence="4" type="ORF">ACFSKV_01245</name>
</gene>
<feature type="active site" description="Cysteine persulfide intermediate" evidence="3">
    <location>
        <position position="110"/>
    </location>
</feature>
<reference evidence="5" key="1">
    <citation type="journal article" date="2019" name="Int. J. Syst. Evol. Microbiol.">
        <title>The Global Catalogue of Microorganisms (GCM) 10K type strain sequencing project: providing services to taxonomists for standard genome sequencing and annotation.</title>
        <authorList>
            <consortium name="The Broad Institute Genomics Platform"/>
            <consortium name="The Broad Institute Genome Sequencing Center for Infectious Disease"/>
            <person name="Wu L."/>
            <person name="Ma J."/>
        </authorList>
    </citation>
    <scope>NUCLEOTIDE SEQUENCE [LARGE SCALE GENOMIC DNA]</scope>
    <source>
        <strain evidence="5">KCTC 19812</strain>
    </source>
</reference>
<comment type="caution">
    <text evidence="4">The sequence shown here is derived from an EMBL/GenBank/DDBJ whole genome shotgun (WGS) entry which is preliminary data.</text>
</comment>